<reference evidence="1 2" key="1">
    <citation type="submission" date="2016-06" db="EMBL/GenBank/DDBJ databases">
        <title>Comparative genomics of the ectomycorrhizal sister species Rhizopogon vinicolor and Rhizopogon vesiculosus (Basidiomycota: Boletales) reveals a divergence of the mating type B locus.</title>
        <authorList>
            <consortium name="DOE Joint Genome Institute"/>
            <person name="Mujic A.B."/>
            <person name="Kuo A."/>
            <person name="Tritt A."/>
            <person name="Lipzen A."/>
            <person name="Chen C."/>
            <person name="Johnson J."/>
            <person name="Sharma A."/>
            <person name="Barry K."/>
            <person name="Grigoriev I.V."/>
            <person name="Spatafora J.W."/>
        </authorList>
    </citation>
    <scope>NUCLEOTIDE SEQUENCE [LARGE SCALE GENOMIC DNA]</scope>
    <source>
        <strain evidence="1 2">AM-OR11-026</strain>
    </source>
</reference>
<dbReference type="AlphaFoldDB" id="A0A1B7N2S5"/>
<dbReference type="EMBL" id="KV448260">
    <property type="protein sequence ID" value="OAX39169.1"/>
    <property type="molecule type" value="Genomic_DNA"/>
</dbReference>
<proteinExistence type="predicted"/>
<keyword evidence="2" id="KW-1185">Reference proteome</keyword>
<sequence length="103" mass="10902">MSAVDKLHKIYYEYSSTAQPVVWARSVGVEVINELDSVKAALMINAGTGSQLQNATGWDLLAKSVENLAGFTDTSKMIGSTVGAAAGIQKLAKNAGQRNFGRL</sequence>
<evidence type="ECO:0000313" key="1">
    <source>
        <dbReference type="EMBL" id="OAX39169.1"/>
    </source>
</evidence>
<dbReference type="InParanoid" id="A0A1B7N2S5"/>
<name>A0A1B7N2S5_9AGAM</name>
<dbReference type="STRING" id="1314800.A0A1B7N2S5"/>
<dbReference type="Proteomes" id="UP000092154">
    <property type="component" value="Unassembled WGS sequence"/>
</dbReference>
<dbReference type="OrthoDB" id="683240at2759"/>
<accession>A0A1B7N2S5</accession>
<protein>
    <submittedName>
        <fullName evidence="1">Uncharacterized protein</fullName>
    </submittedName>
</protein>
<organism evidence="1 2">
    <name type="scientific">Rhizopogon vinicolor AM-OR11-026</name>
    <dbReference type="NCBI Taxonomy" id="1314800"/>
    <lineage>
        <taxon>Eukaryota</taxon>
        <taxon>Fungi</taxon>
        <taxon>Dikarya</taxon>
        <taxon>Basidiomycota</taxon>
        <taxon>Agaricomycotina</taxon>
        <taxon>Agaricomycetes</taxon>
        <taxon>Agaricomycetidae</taxon>
        <taxon>Boletales</taxon>
        <taxon>Suillineae</taxon>
        <taxon>Rhizopogonaceae</taxon>
        <taxon>Rhizopogon</taxon>
    </lineage>
</organism>
<gene>
    <name evidence="1" type="ORF">K503DRAFT_769756</name>
</gene>
<evidence type="ECO:0000313" key="2">
    <source>
        <dbReference type="Proteomes" id="UP000092154"/>
    </source>
</evidence>